<gene>
    <name evidence="2" type="ORF">TCEB3V08_LOCUS7741</name>
</gene>
<proteinExistence type="predicted"/>
<sequence length="210" mass="23788">MVWGMSFNAATTHCFNNGQFAPCGDRVARPESRNSLNYRLTRSEFESCPNVLGPPFSQWFSALLQRKCGSTPVRMKLQLVLLAVVVSLLVSDVLGDKVRKYKKFRRHRTTSTTTTTTESEPEIAEEGEKDLYSMLEQDEKEQDKQDKEDEDKPDSDEIKDNNVAMHARKETNTTFYIIADPCAEKHCGAGRVCVLDELRTSAVCVHTRMS</sequence>
<protein>
    <submittedName>
        <fullName evidence="2">Uncharacterized protein</fullName>
    </submittedName>
</protein>
<evidence type="ECO:0000313" key="2">
    <source>
        <dbReference type="EMBL" id="CAD7404934.1"/>
    </source>
</evidence>
<dbReference type="EMBL" id="OC319303">
    <property type="protein sequence ID" value="CAD7404934.1"/>
    <property type="molecule type" value="Genomic_DNA"/>
</dbReference>
<reference evidence="2" key="1">
    <citation type="submission" date="2020-11" db="EMBL/GenBank/DDBJ databases">
        <authorList>
            <person name="Tran Van P."/>
        </authorList>
    </citation>
    <scope>NUCLEOTIDE SEQUENCE</scope>
</reference>
<dbReference type="AlphaFoldDB" id="A0A7R9CYQ8"/>
<feature type="compositionally biased region" description="Acidic residues" evidence="1">
    <location>
        <begin position="119"/>
        <end position="128"/>
    </location>
</feature>
<evidence type="ECO:0000256" key="1">
    <source>
        <dbReference type="SAM" id="MobiDB-lite"/>
    </source>
</evidence>
<accession>A0A7R9CYQ8</accession>
<organism evidence="2">
    <name type="scientific">Timema cristinae</name>
    <name type="common">Walking stick</name>
    <dbReference type="NCBI Taxonomy" id="61476"/>
    <lineage>
        <taxon>Eukaryota</taxon>
        <taxon>Metazoa</taxon>
        <taxon>Ecdysozoa</taxon>
        <taxon>Arthropoda</taxon>
        <taxon>Hexapoda</taxon>
        <taxon>Insecta</taxon>
        <taxon>Pterygota</taxon>
        <taxon>Neoptera</taxon>
        <taxon>Polyneoptera</taxon>
        <taxon>Phasmatodea</taxon>
        <taxon>Timematodea</taxon>
        <taxon>Timematoidea</taxon>
        <taxon>Timematidae</taxon>
        <taxon>Timema</taxon>
    </lineage>
</organism>
<feature type="region of interest" description="Disordered" evidence="1">
    <location>
        <begin position="105"/>
        <end position="165"/>
    </location>
</feature>
<name>A0A7R9CYQ8_TIMCR</name>